<feature type="transmembrane region" description="Helical" evidence="1">
    <location>
        <begin position="12"/>
        <end position="33"/>
    </location>
</feature>
<evidence type="ECO:0000313" key="3">
    <source>
        <dbReference type="Proteomes" id="UP001249851"/>
    </source>
</evidence>
<dbReference type="Proteomes" id="UP001249851">
    <property type="component" value="Unassembled WGS sequence"/>
</dbReference>
<organism evidence="2 3">
    <name type="scientific">Acropora cervicornis</name>
    <name type="common">Staghorn coral</name>
    <dbReference type="NCBI Taxonomy" id="6130"/>
    <lineage>
        <taxon>Eukaryota</taxon>
        <taxon>Metazoa</taxon>
        <taxon>Cnidaria</taxon>
        <taxon>Anthozoa</taxon>
        <taxon>Hexacorallia</taxon>
        <taxon>Scleractinia</taxon>
        <taxon>Astrocoeniina</taxon>
        <taxon>Acroporidae</taxon>
        <taxon>Acropora</taxon>
    </lineage>
</organism>
<keyword evidence="1" id="KW-1133">Transmembrane helix</keyword>
<evidence type="ECO:0000313" key="2">
    <source>
        <dbReference type="EMBL" id="KAK2574167.1"/>
    </source>
</evidence>
<dbReference type="AlphaFoldDB" id="A0AAD9R6W0"/>
<sequence>MAIANHDPVENAFRHVFVVIFVANSPLACLSVIRRAAYFKHDALETNKFNQIKMLRVYPEVLFDVSSRHKRREMFRRRQIREAGHLLAGVDNCRFVYRTVLRSRSRIVRKFPKTTNLFAFLKTNGFESLI</sequence>
<reference evidence="2" key="2">
    <citation type="journal article" date="2023" name="Science">
        <title>Genomic signatures of disease resistance in endangered staghorn corals.</title>
        <authorList>
            <person name="Vollmer S.V."/>
            <person name="Selwyn J.D."/>
            <person name="Despard B.A."/>
            <person name="Roesel C.L."/>
        </authorList>
    </citation>
    <scope>NUCLEOTIDE SEQUENCE</scope>
    <source>
        <strain evidence="2">K2</strain>
    </source>
</reference>
<dbReference type="EMBL" id="JARQWQ010000001">
    <property type="protein sequence ID" value="KAK2574167.1"/>
    <property type="molecule type" value="Genomic_DNA"/>
</dbReference>
<gene>
    <name evidence="2" type="ORF">P5673_000302</name>
</gene>
<comment type="caution">
    <text evidence="2">The sequence shown here is derived from an EMBL/GenBank/DDBJ whole genome shotgun (WGS) entry which is preliminary data.</text>
</comment>
<proteinExistence type="predicted"/>
<evidence type="ECO:0000256" key="1">
    <source>
        <dbReference type="SAM" id="Phobius"/>
    </source>
</evidence>
<keyword evidence="3" id="KW-1185">Reference proteome</keyword>
<protein>
    <submittedName>
        <fullName evidence="2">Uncharacterized protein</fullName>
    </submittedName>
</protein>
<reference evidence="2" key="1">
    <citation type="journal article" date="2023" name="G3 (Bethesda)">
        <title>Whole genome assembly and annotation of the endangered Caribbean coral Acropora cervicornis.</title>
        <authorList>
            <person name="Selwyn J.D."/>
            <person name="Vollmer S.V."/>
        </authorList>
    </citation>
    <scope>NUCLEOTIDE SEQUENCE</scope>
    <source>
        <strain evidence="2">K2</strain>
    </source>
</reference>
<name>A0AAD9R6W0_ACRCE</name>
<accession>A0AAD9R6W0</accession>
<keyword evidence="1" id="KW-0472">Membrane</keyword>
<keyword evidence="1" id="KW-0812">Transmembrane</keyword>